<reference evidence="1" key="2">
    <citation type="journal article" date="2022" name="New Phytol.">
        <title>Evolutionary transition to the ectomycorrhizal habit in the genomes of a hyperdiverse lineage of mushroom-forming fungi.</title>
        <authorList>
            <person name="Looney B."/>
            <person name="Miyauchi S."/>
            <person name="Morin E."/>
            <person name="Drula E."/>
            <person name="Courty P.E."/>
            <person name="Kohler A."/>
            <person name="Kuo A."/>
            <person name="LaButti K."/>
            <person name="Pangilinan J."/>
            <person name="Lipzen A."/>
            <person name="Riley R."/>
            <person name="Andreopoulos W."/>
            <person name="He G."/>
            <person name="Johnson J."/>
            <person name="Nolan M."/>
            <person name="Tritt A."/>
            <person name="Barry K.W."/>
            <person name="Grigoriev I.V."/>
            <person name="Nagy L.G."/>
            <person name="Hibbett D."/>
            <person name="Henrissat B."/>
            <person name="Matheny P.B."/>
            <person name="Labbe J."/>
            <person name="Martin F.M."/>
        </authorList>
    </citation>
    <scope>NUCLEOTIDE SEQUENCE</scope>
    <source>
        <strain evidence="1">HHB10654</strain>
    </source>
</reference>
<sequence>MDAHRIGALAAVCSKDGTRLKIVFVDKGGRLLDADCHAPDVDPATVPGTPLELPEGDASKITTKWTDGVLAEVAFERSAIAGCTLGSTTETPCFFYQGQDASLYMKQAKSDGWTDVIDANAKFPPYPGTALSVHLDDGGDYMYLHYQANRPLFPGEIIGCKLGSGLEAVSR</sequence>
<name>A0ACB8SYQ0_9AGAM</name>
<gene>
    <name evidence="1" type="ORF">BV25DRAFT_778039</name>
</gene>
<evidence type="ECO:0000313" key="2">
    <source>
        <dbReference type="Proteomes" id="UP000814140"/>
    </source>
</evidence>
<evidence type="ECO:0000313" key="1">
    <source>
        <dbReference type="EMBL" id="KAI0061338.1"/>
    </source>
</evidence>
<keyword evidence="2" id="KW-1185">Reference proteome</keyword>
<comment type="caution">
    <text evidence="1">The sequence shown here is derived from an EMBL/GenBank/DDBJ whole genome shotgun (WGS) entry which is preliminary data.</text>
</comment>
<dbReference type="EMBL" id="MU277213">
    <property type="protein sequence ID" value="KAI0061338.1"/>
    <property type="molecule type" value="Genomic_DNA"/>
</dbReference>
<accession>A0ACB8SYQ0</accession>
<reference evidence="1" key="1">
    <citation type="submission" date="2021-03" db="EMBL/GenBank/DDBJ databases">
        <authorList>
            <consortium name="DOE Joint Genome Institute"/>
            <person name="Ahrendt S."/>
            <person name="Looney B.P."/>
            <person name="Miyauchi S."/>
            <person name="Morin E."/>
            <person name="Drula E."/>
            <person name="Courty P.E."/>
            <person name="Chicoki N."/>
            <person name="Fauchery L."/>
            <person name="Kohler A."/>
            <person name="Kuo A."/>
            <person name="Labutti K."/>
            <person name="Pangilinan J."/>
            <person name="Lipzen A."/>
            <person name="Riley R."/>
            <person name="Andreopoulos W."/>
            <person name="He G."/>
            <person name="Johnson J."/>
            <person name="Barry K.W."/>
            <person name="Grigoriev I.V."/>
            <person name="Nagy L."/>
            <person name="Hibbett D."/>
            <person name="Henrissat B."/>
            <person name="Matheny P.B."/>
            <person name="Labbe J."/>
            <person name="Martin F."/>
        </authorList>
    </citation>
    <scope>NUCLEOTIDE SEQUENCE</scope>
    <source>
        <strain evidence="1">HHB10654</strain>
    </source>
</reference>
<dbReference type="Proteomes" id="UP000814140">
    <property type="component" value="Unassembled WGS sequence"/>
</dbReference>
<protein>
    <submittedName>
        <fullName evidence="1">Uncharacterized protein</fullName>
    </submittedName>
</protein>
<organism evidence="1 2">
    <name type="scientific">Artomyces pyxidatus</name>
    <dbReference type="NCBI Taxonomy" id="48021"/>
    <lineage>
        <taxon>Eukaryota</taxon>
        <taxon>Fungi</taxon>
        <taxon>Dikarya</taxon>
        <taxon>Basidiomycota</taxon>
        <taxon>Agaricomycotina</taxon>
        <taxon>Agaricomycetes</taxon>
        <taxon>Russulales</taxon>
        <taxon>Auriscalpiaceae</taxon>
        <taxon>Artomyces</taxon>
    </lineage>
</organism>
<proteinExistence type="predicted"/>